<proteinExistence type="predicted"/>
<gene>
    <name evidence="2" type="ORF">H9698_10010</name>
</gene>
<name>A0A9D2TL43_9FIRM</name>
<dbReference type="AlphaFoldDB" id="A0A9D2TL43"/>
<reference evidence="2" key="2">
    <citation type="submission" date="2021-04" db="EMBL/GenBank/DDBJ databases">
        <authorList>
            <person name="Gilroy R."/>
        </authorList>
    </citation>
    <scope>NUCLEOTIDE SEQUENCE</scope>
    <source>
        <strain evidence="2">5933</strain>
    </source>
</reference>
<reference evidence="2" key="1">
    <citation type="journal article" date="2021" name="PeerJ">
        <title>Extensive microbial diversity within the chicken gut microbiome revealed by metagenomics and culture.</title>
        <authorList>
            <person name="Gilroy R."/>
            <person name="Ravi A."/>
            <person name="Getino M."/>
            <person name="Pursley I."/>
            <person name="Horton D.L."/>
            <person name="Alikhan N.F."/>
            <person name="Baker D."/>
            <person name="Gharbi K."/>
            <person name="Hall N."/>
            <person name="Watson M."/>
            <person name="Adriaenssens E.M."/>
            <person name="Foster-Nyarko E."/>
            <person name="Jarju S."/>
            <person name="Secka A."/>
            <person name="Antonio M."/>
            <person name="Oren A."/>
            <person name="Chaudhuri R.R."/>
            <person name="La Ragione R."/>
            <person name="Hildebrand F."/>
            <person name="Pallen M.J."/>
        </authorList>
    </citation>
    <scope>NUCLEOTIDE SEQUENCE</scope>
    <source>
        <strain evidence="2">5933</strain>
    </source>
</reference>
<comment type="caution">
    <text evidence="2">The sequence shown here is derived from an EMBL/GenBank/DDBJ whole genome shotgun (WGS) entry which is preliminary data.</text>
</comment>
<accession>A0A9D2TL43</accession>
<dbReference type="Pfam" id="PF13320">
    <property type="entry name" value="GH123_cat"/>
    <property type="match status" value="1"/>
</dbReference>
<protein>
    <submittedName>
        <fullName evidence="2">DUF4091 domain-containing protein</fullName>
    </submittedName>
</protein>
<sequence length="554" mass="63229">MQPVILQIHSSLDKLFSDCPHLSPQTVPLSALWGETVSLQISCRFSPDYFDDYYTRFTAQCPGGDVRVFQAQQVPCSFPCLPSATGDYLFKEPRLVFDPLSEYSGEPVRLNSSYSRIFWVDVFVPVGSSNLTLDITCTSRNGTIQAQTQIPIHVVPTALGPQKVRHTEWFYSDCLCYQYGCTMFSEEFFEIARKYILCAAQHGVDTLLTPVFTPSLDIEHGDRRMPGQLVQITKTESGFSFDFSLLEKWVSVALECGIEWFEIAPFFTQWGAKYAAEIYCNTPNGIETVFGWDTPALDDSYADFLSQFLPCLMQELSRLKIKEKTFFHISDEPSQEHLEHYRKARGMIEPYLEGCPIIDALSSHDFYREGLVSIPVVAEDHLAPFLNQTRTGPIWTYSCCCQDKLVPNIFLSMPSVRARILGVLMYLERLDGFLRWGYNFWNSQFSKKTINPYQVTDSELGFPSGDAFLVYPGDNGCPVPSIRLKLLRDAFQDIRALQILEQQIGRSDTERVIKDFLGEISFTHYSCDSNHFALFRRYINEQISKNLTLEGSQQ</sequence>
<evidence type="ECO:0000259" key="1">
    <source>
        <dbReference type="Pfam" id="PF13320"/>
    </source>
</evidence>
<evidence type="ECO:0000313" key="2">
    <source>
        <dbReference type="EMBL" id="HJC73106.1"/>
    </source>
</evidence>
<dbReference type="EMBL" id="DWWA01000051">
    <property type="protein sequence ID" value="HJC73106.1"/>
    <property type="molecule type" value="Genomic_DNA"/>
</dbReference>
<organism evidence="2 3">
    <name type="scientific">Candidatus Ruthenibacterium merdavium</name>
    <dbReference type="NCBI Taxonomy" id="2838752"/>
    <lineage>
        <taxon>Bacteria</taxon>
        <taxon>Bacillati</taxon>
        <taxon>Bacillota</taxon>
        <taxon>Clostridia</taxon>
        <taxon>Eubacteriales</taxon>
        <taxon>Oscillospiraceae</taxon>
        <taxon>Ruthenibacterium</taxon>
    </lineage>
</organism>
<dbReference type="InterPro" id="IPR025150">
    <property type="entry name" value="GH123_cat"/>
</dbReference>
<evidence type="ECO:0000313" key="3">
    <source>
        <dbReference type="Proteomes" id="UP000823918"/>
    </source>
</evidence>
<dbReference type="Proteomes" id="UP000823918">
    <property type="component" value="Unassembled WGS sequence"/>
</dbReference>
<feature type="domain" description="Glycoside hydrolase 123 catalytic" evidence="1">
    <location>
        <begin position="169"/>
        <end position="500"/>
    </location>
</feature>